<gene>
    <name evidence="2" type="ORF">LMG27198_30160</name>
</gene>
<keyword evidence="1" id="KW-1133">Transmembrane helix</keyword>
<keyword evidence="3" id="KW-1185">Reference proteome</keyword>
<dbReference type="Proteomes" id="UP001144323">
    <property type="component" value="Unassembled WGS sequence"/>
</dbReference>
<feature type="transmembrane region" description="Helical" evidence="1">
    <location>
        <begin position="69"/>
        <end position="87"/>
    </location>
</feature>
<comment type="caution">
    <text evidence="2">The sequence shown here is derived from an EMBL/GenBank/DDBJ whole genome shotgun (WGS) entry which is preliminary data.</text>
</comment>
<name>A0A9W6GW94_9HYPH</name>
<evidence type="ECO:0000313" key="2">
    <source>
        <dbReference type="EMBL" id="GLI94024.1"/>
    </source>
</evidence>
<proteinExistence type="predicted"/>
<evidence type="ECO:0000256" key="1">
    <source>
        <dbReference type="SAM" id="Phobius"/>
    </source>
</evidence>
<dbReference type="EMBL" id="BSEC01000001">
    <property type="protein sequence ID" value="GLI94024.1"/>
    <property type="molecule type" value="Genomic_DNA"/>
</dbReference>
<protein>
    <recommendedName>
        <fullName evidence="4">Peptidase A24A prepilin type IV</fullName>
    </recommendedName>
</protein>
<evidence type="ECO:0008006" key="4">
    <source>
        <dbReference type="Google" id="ProtNLM"/>
    </source>
</evidence>
<organism evidence="2 3">
    <name type="scientific">Methylocystis echinoides</name>
    <dbReference type="NCBI Taxonomy" id="29468"/>
    <lineage>
        <taxon>Bacteria</taxon>
        <taxon>Pseudomonadati</taxon>
        <taxon>Pseudomonadota</taxon>
        <taxon>Alphaproteobacteria</taxon>
        <taxon>Hyphomicrobiales</taxon>
        <taxon>Methylocystaceae</taxon>
        <taxon>Methylocystis</taxon>
    </lineage>
</organism>
<reference evidence="2" key="1">
    <citation type="journal article" date="2023" name="Int. J. Syst. Evol. Microbiol.">
        <title>Methylocystis iwaonis sp. nov., a type II methane-oxidizing bacterium from surface soil of a rice paddy field in Japan, and emended description of the genus Methylocystis (ex Whittenbury et al. 1970) Bowman et al. 1993.</title>
        <authorList>
            <person name="Kaise H."/>
            <person name="Sawadogo J.B."/>
            <person name="Alam M.S."/>
            <person name="Ueno C."/>
            <person name="Dianou D."/>
            <person name="Shinjo R."/>
            <person name="Asakawa S."/>
        </authorList>
    </citation>
    <scope>NUCLEOTIDE SEQUENCE</scope>
    <source>
        <strain evidence="2">LMG27198</strain>
    </source>
</reference>
<sequence>MFYFGWLGGGDAKLITAVSLWLDGGSLLRFFFTMAIWGGILALLFLFFRSARLPELLMKRPFIARLAEPSAGIPYGVAIAIGGILAYPHSALWQLAGRI</sequence>
<evidence type="ECO:0000313" key="3">
    <source>
        <dbReference type="Proteomes" id="UP001144323"/>
    </source>
</evidence>
<dbReference type="AlphaFoldDB" id="A0A9W6GW94"/>
<accession>A0A9W6GW94</accession>
<feature type="transmembrane region" description="Helical" evidence="1">
    <location>
        <begin position="27"/>
        <end position="48"/>
    </location>
</feature>
<keyword evidence="1" id="KW-0812">Transmembrane</keyword>
<keyword evidence="1" id="KW-0472">Membrane</keyword>